<dbReference type="KEGG" id="mind:mvi_51740"/>
<reference evidence="1" key="1">
    <citation type="submission" date="2020-11" db="EMBL/GenBank/DDBJ databases">
        <title>Complete genome sequence of a novel pathogenic Methylobacterium strain isolated from rice in Vietnam.</title>
        <authorList>
            <person name="Lai K."/>
            <person name="Okazaki S."/>
            <person name="Higashi K."/>
            <person name="Mori H."/>
            <person name="Toyoda A."/>
            <person name="Kurokawa K."/>
        </authorList>
    </citation>
    <scope>NUCLEOTIDE SEQUENCE</scope>
    <source>
        <strain evidence="1">VL1</strain>
    </source>
</reference>
<evidence type="ECO:0000313" key="2">
    <source>
        <dbReference type="Proteomes" id="UP000663508"/>
    </source>
</evidence>
<evidence type="ECO:0000313" key="1">
    <source>
        <dbReference type="EMBL" id="BCM86713.1"/>
    </source>
</evidence>
<sequence>MPSFGLTFLSRSALREAEQLMLGETAGVRDEVGFLIVHQRYADRFFPGTSVLHTRLRYSLFIPWILERLKARGAGGATFTDALRREETALAERLKGEKYGVIGRLTLPEASSQPPSYAYWTALSTWGLVDLKPSGRVWSRVELGALAAASRGRTLKDDDGRPLAEAVWPVAELPPTPDGWDSDAPLGFGLLPREKHHLAKLLRAVRCPTTDTPSLLARLVGHSISDAGSCWEQAILDLAGEHRPALLRAGRAASLAAIGRGAYAALVEIQKECDGRAAGHRHRDALAEVLTRHADWASGLDPDDLVADLQPDLPSRVEEVLRRTLAWIRGGGTQVSDLLEAYRRAEIQRKGPRARLAEEQRGVDRRIEWDAAKHPSPEPLHYRWDRVRLMMRDLEAA</sequence>
<gene>
    <name evidence="1" type="ORF">mvi_51740</name>
</gene>
<dbReference type="Pfam" id="PF19888">
    <property type="entry name" value="DUF6361"/>
    <property type="match status" value="1"/>
</dbReference>
<dbReference type="RefSeq" id="WP_207179731.1">
    <property type="nucleotide sequence ID" value="NZ_AP024145.1"/>
</dbReference>
<protein>
    <submittedName>
        <fullName evidence="1">Uncharacterized protein</fullName>
    </submittedName>
</protein>
<dbReference type="InterPro" id="IPR045941">
    <property type="entry name" value="DUF6361"/>
</dbReference>
<organism evidence="1 2">
    <name type="scientific">Methylobacterium indicum</name>
    <dbReference type="NCBI Taxonomy" id="1775910"/>
    <lineage>
        <taxon>Bacteria</taxon>
        <taxon>Pseudomonadati</taxon>
        <taxon>Pseudomonadota</taxon>
        <taxon>Alphaproteobacteria</taxon>
        <taxon>Hyphomicrobiales</taxon>
        <taxon>Methylobacteriaceae</taxon>
        <taxon>Methylobacterium</taxon>
    </lineage>
</organism>
<proteinExistence type="predicted"/>
<name>A0A8H8WYU8_9HYPH</name>
<accession>A0A8H8WYU8</accession>
<dbReference type="Proteomes" id="UP000663508">
    <property type="component" value="Chromosome"/>
</dbReference>
<dbReference type="AlphaFoldDB" id="A0A8H8WYU8"/>
<dbReference type="EMBL" id="AP024145">
    <property type="protein sequence ID" value="BCM86713.1"/>
    <property type="molecule type" value="Genomic_DNA"/>
</dbReference>